<evidence type="ECO:0000259" key="5">
    <source>
        <dbReference type="Pfam" id="PF00884"/>
    </source>
</evidence>
<gene>
    <name evidence="6" type="ORF">JZ786_10325</name>
</gene>
<dbReference type="Proteomes" id="UP000663505">
    <property type="component" value="Chromosome"/>
</dbReference>
<accession>A0A9X7W202</accession>
<keyword evidence="2" id="KW-0479">Metal-binding</keyword>
<dbReference type="PROSITE" id="PS00149">
    <property type="entry name" value="SULFATASE_2"/>
    <property type="match status" value="1"/>
</dbReference>
<dbReference type="Gene3D" id="3.40.720.10">
    <property type="entry name" value="Alkaline Phosphatase, subunit A"/>
    <property type="match status" value="1"/>
</dbReference>
<dbReference type="GO" id="GO:0004065">
    <property type="term" value="F:arylsulfatase activity"/>
    <property type="evidence" value="ECO:0007669"/>
    <property type="project" value="TreeGrafter"/>
</dbReference>
<keyword evidence="3" id="KW-0378">Hydrolase</keyword>
<protein>
    <submittedName>
        <fullName evidence="6">Arylsulfatase</fullName>
    </submittedName>
</protein>
<dbReference type="InterPro" id="IPR050738">
    <property type="entry name" value="Sulfatase"/>
</dbReference>
<evidence type="ECO:0000313" key="6">
    <source>
        <dbReference type="EMBL" id="QSO49273.1"/>
    </source>
</evidence>
<evidence type="ECO:0000256" key="1">
    <source>
        <dbReference type="ARBA" id="ARBA00008779"/>
    </source>
</evidence>
<dbReference type="InterPro" id="IPR017850">
    <property type="entry name" value="Alkaline_phosphatase_core_sf"/>
</dbReference>
<evidence type="ECO:0000256" key="3">
    <source>
        <dbReference type="ARBA" id="ARBA00022801"/>
    </source>
</evidence>
<reference evidence="6 7" key="1">
    <citation type="submission" date="2021-02" db="EMBL/GenBank/DDBJ databases">
        <title>Alicyclobacillus curvatus sp. nov. and Alicyclobacillus mengziensis sp. nov., two acidophilic bacteria isolated from acid mine drainage.</title>
        <authorList>
            <person name="Huang Y."/>
        </authorList>
    </citation>
    <scope>NUCLEOTIDE SEQUENCE [LARGE SCALE GENOMIC DNA]</scope>
    <source>
        <strain evidence="6 7">S30H14</strain>
    </source>
</reference>
<evidence type="ECO:0000256" key="2">
    <source>
        <dbReference type="ARBA" id="ARBA00022723"/>
    </source>
</evidence>
<comment type="similarity">
    <text evidence="1">Belongs to the sulfatase family.</text>
</comment>
<dbReference type="FunFam" id="3.30.1120.10:FF:000008">
    <property type="entry name" value="Arylsulfatase"/>
    <property type="match status" value="1"/>
</dbReference>
<dbReference type="AlphaFoldDB" id="A0A9X7W202"/>
<proteinExistence type="inferred from homology"/>
<dbReference type="CDD" id="cd16025">
    <property type="entry name" value="PAS_like"/>
    <property type="match status" value="1"/>
</dbReference>
<keyword evidence="4" id="KW-0106">Calcium</keyword>
<name>A0A9X7W202_9BACL</name>
<dbReference type="EMBL" id="CP071182">
    <property type="protein sequence ID" value="QSO49273.1"/>
    <property type="molecule type" value="Genomic_DNA"/>
</dbReference>
<feature type="domain" description="Sulfatase N-terminal" evidence="5">
    <location>
        <begin position="7"/>
        <end position="421"/>
    </location>
</feature>
<dbReference type="PANTHER" id="PTHR42693">
    <property type="entry name" value="ARYLSULFATASE FAMILY MEMBER"/>
    <property type="match status" value="1"/>
</dbReference>
<dbReference type="InterPro" id="IPR024607">
    <property type="entry name" value="Sulfatase_CS"/>
</dbReference>
<sequence>MHAVSRPNIVLIVTDDMGFSDIGCYGSEISTPALDKLAKNGLRFSSMYNSARCCPSRASLLTGLYPHQAGIGHMVEDYGIPSPAYQGYLRQECVTIAEALKQGGYQTGMSGKWHVGGSYGIKPSTWMPGTQKFPTPRQRGFDHFFGTLAGAGSYYNPHTLMEGDSLIEIDVDKEFYYTDEITKHAVKMIEQFQQTAAPFFLYVAYTAPHWPLHAPVEEITKYRGTYLSGWDEIRKQRFARLKETGLISREWELSPRDDAAPPWEDANNKEWEDMRMAVYAAQIGCMDNGIGSIFAKLDDNSMTDNTLVIFLSDNGGCSELLQEEGWIENHVGSMRNGTPVAPGNDPKKMPGTEDTYMSYDLPWANVSNTPFRLYKHWVHEGGISTPCIVSWPEQLSERNRILHEPVHLIDIMATCLEVAGISYPDEYNGHQITPLEGESLVPLLEGGEWKRNNPIFWEHEGNCAIRDEEWKLVSQYPGNWELYNMAGDRTELHDLSEHYPEIVQAMEKQYQEWANRCGVLPWETIKTYIV</sequence>
<dbReference type="Pfam" id="PF00884">
    <property type="entry name" value="Sulfatase"/>
    <property type="match status" value="1"/>
</dbReference>
<dbReference type="KEGG" id="afx:JZ786_10325"/>
<dbReference type="Gene3D" id="3.30.1120.10">
    <property type="match status" value="1"/>
</dbReference>
<keyword evidence="7" id="KW-1185">Reference proteome</keyword>
<evidence type="ECO:0000313" key="7">
    <source>
        <dbReference type="Proteomes" id="UP000663505"/>
    </source>
</evidence>
<dbReference type="SUPFAM" id="SSF53649">
    <property type="entry name" value="Alkaline phosphatase-like"/>
    <property type="match status" value="1"/>
</dbReference>
<evidence type="ECO:0000256" key="4">
    <source>
        <dbReference type="ARBA" id="ARBA00022837"/>
    </source>
</evidence>
<dbReference type="InterPro" id="IPR000917">
    <property type="entry name" value="Sulfatase_N"/>
</dbReference>
<dbReference type="FunFam" id="3.40.720.10:FF:000047">
    <property type="entry name" value="Arylsulfatase"/>
    <property type="match status" value="1"/>
</dbReference>
<dbReference type="RefSeq" id="WP_206658584.1">
    <property type="nucleotide sequence ID" value="NZ_CP071182.1"/>
</dbReference>
<organism evidence="6 7">
    <name type="scientific">Alicyclobacillus mengziensis</name>
    <dbReference type="NCBI Taxonomy" id="2931921"/>
    <lineage>
        <taxon>Bacteria</taxon>
        <taxon>Bacillati</taxon>
        <taxon>Bacillota</taxon>
        <taxon>Bacilli</taxon>
        <taxon>Bacillales</taxon>
        <taxon>Alicyclobacillaceae</taxon>
        <taxon>Alicyclobacillus</taxon>
    </lineage>
</organism>
<dbReference type="GO" id="GO:0046872">
    <property type="term" value="F:metal ion binding"/>
    <property type="evidence" value="ECO:0007669"/>
    <property type="project" value="UniProtKB-KW"/>
</dbReference>
<dbReference type="PANTHER" id="PTHR42693:SF33">
    <property type="entry name" value="ARYLSULFATASE"/>
    <property type="match status" value="1"/>
</dbReference>